<dbReference type="EMBL" id="GBRH01211826">
    <property type="protein sequence ID" value="JAD86069.1"/>
    <property type="molecule type" value="Transcribed_RNA"/>
</dbReference>
<dbReference type="AlphaFoldDB" id="A0A0A9DBW4"/>
<accession>A0A0A9DBW4</accession>
<protein>
    <submittedName>
        <fullName evidence="1">Uncharacterized protein</fullName>
    </submittedName>
</protein>
<sequence>MDAAVGFRRPGREGLHRRGVRHVQLPAIHAGGPLHADPLRRFLSPRGVAGGEHDVEAVERELVGGGDSESYHRWWGS</sequence>
<reference evidence="1" key="1">
    <citation type="submission" date="2014-09" db="EMBL/GenBank/DDBJ databases">
        <authorList>
            <person name="Magalhaes I.L.F."/>
            <person name="Oliveira U."/>
            <person name="Santos F.R."/>
            <person name="Vidigal T.H.D.A."/>
            <person name="Brescovit A.D."/>
            <person name="Santos A.J."/>
        </authorList>
    </citation>
    <scope>NUCLEOTIDE SEQUENCE</scope>
    <source>
        <tissue evidence="1">Shoot tissue taken approximately 20 cm above the soil surface</tissue>
    </source>
</reference>
<reference evidence="1" key="2">
    <citation type="journal article" date="2015" name="Data Brief">
        <title>Shoot transcriptome of the giant reed, Arundo donax.</title>
        <authorList>
            <person name="Barrero R.A."/>
            <person name="Guerrero F.D."/>
            <person name="Moolhuijzen P."/>
            <person name="Goolsby J.A."/>
            <person name="Tidwell J."/>
            <person name="Bellgard S.E."/>
            <person name="Bellgard M.I."/>
        </authorList>
    </citation>
    <scope>NUCLEOTIDE SEQUENCE</scope>
    <source>
        <tissue evidence="1">Shoot tissue taken approximately 20 cm above the soil surface</tissue>
    </source>
</reference>
<evidence type="ECO:0000313" key="1">
    <source>
        <dbReference type="EMBL" id="JAD86069.1"/>
    </source>
</evidence>
<proteinExistence type="predicted"/>
<name>A0A0A9DBW4_ARUDO</name>
<organism evidence="1">
    <name type="scientific">Arundo donax</name>
    <name type="common">Giant reed</name>
    <name type="synonym">Donax arundinaceus</name>
    <dbReference type="NCBI Taxonomy" id="35708"/>
    <lineage>
        <taxon>Eukaryota</taxon>
        <taxon>Viridiplantae</taxon>
        <taxon>Streptophyta</taxon>
        <taxon>Embryophyta</taxon>
        <taxon>Tracheophyta</taxon>
        <taxon>Spermatophyta</taxon>
        <taxon>Magnoliopsida</taxon>
        <taxon>Liliopsida</taxon>
        <taxon>Poales</taxon>
        <taxon>Poaceae</taxon>
        <taxon>PACMAD clade</taxon>
        <taxon>Arundinoideae</taxon>
        <taxon>Arundineae</taxon>
        <taxon>Arundo</taxon>
    </lineage>
</organism>